<dbReference type="Proteomes" id="UP000229740">
    <property type="component" value="Unassembled WGS sequence"/>
</dbReference>
<gene>
    <name evidence="1" type="ORF">CSB45_03990</name>
</gene>
<evidence type="ECO:0008006" key="3">
    <source>
        <dbReference type="Google" id="ProtNLM"/>
    </source>
</evidence>
<accession>A0A2G6E8G4</accession>
<reference evidence="1 2" key="1">
    <citation type="submission" date="2017-10" db="EMBL/GenBank/DDBJ databases">
        <title>Novel microbial diversity and functional potential in the marine mammal oral microbiome.</title>
        <authorList>
            <person name="Dudek N.K."/>
            <person name="Sun C.L."/>
            <person name="Burstein D."/>
            <person name="Kantor R.S."/>
            <person name="Aliaga Goltsman D.S."/>
            <person name="Bik E.M."/>
            <person name="Thomas B.C."/>
            <person name="Banfield J.F."/>
            <person name="Relman D.A."/>
        </authorList>
    </citation>
    <scope>NUCLEOTIDE SEQUENCE [LARGE SCALE GENOMIC DNA]</scope>
    <source>
        <strain evidence="1">DOLZORAL124_49_17</strain>
    </source>
</reference>
<protein>
    <recommendedName>
        <fullName evidence="3">TIGR03016 family PEP-CTERM system-associated outer membrane protein</fullName>
    </recommendedName>
</protein>
<sequence>MGIIWISSSAFAANISEFVNIHPYVEVGGGYDDNIFQIPDDRDPEDNADREDSYFDAIAGVKVDLMYERQLLDVNLGMDYAFTYKKYSVNTDLDDSDHKLDFDLSVGSKYQEGFFRDRAKLNVSNVLTYIPIDQEASLLPGNRTWRNNFEAGIGYNLISKPRTAFIVDYTYDRIDYGDDPITVWTTSDYDRTSMLTEDSQSHRGSANFKHALNSKLTYVLTYAYQLTLRDENELVSSNFSRHHVITGVETKLTSRMTANLKGGYSMTSYEDVGHLSQDDQESFIAEASLTGNFGKRPLMTVGYKRYFVENDFGDTLLTDDFFGRFGFKIAQGLMLNLRGDYLDEARDLYGDDTKQLLLSADTEYELVKNLKMLLAYNYRKRDFFTYDFLEAADREETSHIFSGGLEYKITQYVLLKGMYYHTEKTSNLGDNDYARNQFVASGRVIF</sequence>
<organism evidence="1 2">
    <name type="scientific">candidate division KSB3 bacterium</name>
    <dbReference type="NCBI Taxonomy" id="2044937"/>
    <lineage>
        <taxon>Bacteria</taxon>
        <taxon>candidate division KSB3</taxon>
    </lineage>
</organism>
<dbReference type="SUPFAM" id="SSF56935">
    <property type="entry name" value="Porins"/>
    <property type="match status" value="1"/>
</dbReference>
<evidence type="ECO:0000313" key="1">
    <source>
        <dbReference type="EMBL" id="PID58237.1"/>
    </source>
</evidence>
<comment type="caution">
    <text evidence="1">The sequence shown here is derived from an EMBL/GenBank/DDBJ whole genome shotgun (WGS) entry which is preliminary data.</text>
</comment>
<dbReference type="EMBL" id="PDPS01000023">
    <property type="protein sequence ID" value="PID58237.1"/>
    <property type="molecule type" value="Genomic_DNA"/>
</dbReference>
<evidence type="ECO:0000313" key="2">
    <source>
        <dbReference type="Proteomes" id="UP000229740"/>
    </source>
</evidence>
<dbReference type="InterPro" id="IPR018759">
    <property type="entry name" value="BBP2_2"/>
</dbReference>
<dbReference type="Pfam" id="PF10082">
    <property type="entry name" value="BBP2_2"/>
    <property type="match status" value="1"/>
</dbReference>
<dbReference type="AlphaFoldDB" id="A0A2G6E8G4"/>
<proteinExistence type="predicted"/>
<name>A0A2G6E8G4_9BACT</name>